<evidence type="ECO:0000256" key="4">
    <source>
        <dbReference type="PROSITE-ProRule" id="PRU01161"/>
    </source>
</evidence>
<dbReference type="PANTHER" id="PTHR14226">
    <property type="entry name" value="NEUROPATHY TARGET ESTERASE/SWISS CHEESE D.MELANOGASTER"/>
    <property type="match status" value="1"/>
</dbReference>
<dbReference type="Proteomes" id="UP000613011">
    <property type="component" value="Unassembled WGS sequence"/>
</dbReference>
<keyword evidence="1 4" id="KW-0378">Hydrolase</keyword>
<dbReference type="GO" id="GO:0016042">
    <property type="term" value="P:lipid catabolic process"/>
    <property type="evidence" value="ECO:0007669"/>
    <property type="project" value="UniProtKB-UniRule"/>
</dbReference>
<dbReference type="Pfam" id="PF01734">
    <property type="entry name" value="Patatin"/>
    <property type="match status" value="1"/>
</dbReference>
<keyword evidence="3 4" id="KW-0443">Lipid metabolism</keyword>
<keyword evidence="7" id="KW-1185">Reference proteome</keyword>
<reference evidence="6" key="1">
    <citation type="submission" date="2021-01" db="EMBL/GenBank/DDBJ databases">
        <title>Ramlibacter sp. strain AW1 16S ribosomal RNA gene Genome sequencing and assembly.</title>
        <authorList>
            <person name="Kang M."/>
        </authorList>
    </citation>
    <scope>NUCLEOTIDE SEQUENCE</scope>
    <source>
        <strain evidence="6">AW1</strain>
    </source>
</reference>
<comment type="caution">
    <text evidence="6">The sequence shown here is derived from an EMBL/GenBank/DDBJ whole genome shotgun (WGS) entry which is preliminary data.</text>
</comment>
<feature type="short sequence motif" description="DGA/G" evidence="4">
    <location>
        <begin position="229"/>
        <end position="231"/>
    </location>
</feature>
<proteinExistence type="predicted"/>
<dbReference type="EMBL" id="JAEQNA010000004">
    <property type="protein sequence ID" value="MBL0421382.1"/>
    <property type="molecule type" value="Genomic_DNA"/>
</dbReference>
<feature type="active site" description="Nucleophile" evidence="4">
    <location>
        <position position="63"/>
    </location>
</feature>
<dbReference type="PROSITE" id="PS51635">
    <property type="entry name" value="PNPLA"/>
    <property type="match status" value="1"/>
</dbReference>
<feature type="active site" description="Proton acceptor" evidence="4">
    <location>
        <position position="229"/>
    </location>
</feature>
<gene>
    <name evidence="6" type="ORF">JI739_13565</name>
</gene>
<comment type="caution">
    <text evidence="4">Lacks conserved residue(s) required for the propagation of feature annotation.</text>
</comment>
<dbReference type="InterPro" id="IPR002641">
    <property type="entry name" value="PNPLA_dom"/>
</dbReference>
<evidence type="ECO:0000256" key="1">
    <source>
        <dbReference type="ARBA" id="ARBA00022801"/>
    </source>
</evidence>
<sequence>MLSDVLLQPDNPAPTPPVRALVLMGGGARAAYQVGVLRGLAGLIEERFGYGAPFPFQIVVGTSAGAINATALAINAHQDLAAFYELGALWSELVSEAVYRLPDGAWTGVSRLATALHLWGRARREGAMLDNRPLLDTLTQRFSLAEIDRSLRSGRLQALAVTASSYSTGTHWTFCHTADNASQRPWKKPGRRGEFQPITVDHLLASSSIPFVFPPVPLDVDQRCEYFGDGALRQISPLAPAMRLGANQVLVIGASKTLRSEGWTVDGGPPSFSSIAGHALAGVFHDTVRADVEQAHRVNRTLEQLPRDVATSMKYRPVQTLYLEPSESVDALALEHLNSMPRSIRRALGGLRQGGSLASYLMFEGPYVQALIEMGERDALANSVGLLAFFDHQDELARA</sequence>
<evidence type="ECO:0000256" key="2">
    <source>
        <dbReference type="ARBA" id="ARBA00022963"/>
    </source>
</evidence>
<accession>A0A936ZKB8</accession>
<dbReference type="RefSeq" id="WP_201684447.1">
    <property type="nucleotide sequence ID" value="NZ_JAEQNA010000004.1"/>
</dbReference>
<organism evidence="6 7">
    <name type="scientific">Ramlibacter aurantiacus</name>
    <dbReference type="NCBI Taxonomy" id="2801330"/>
    <lineage>
        <taxon>Bacteria</taxon>
        <taxon>Pseudomonadati</taxon>
        <taxon>Pseudomonadota</taxon>
        <taxon>Betaproteobacteria</taxon>
        <taxon>Burkholderiales</taxon>
        <taxon>Comamonadaceae</taxon>
        <taxon>Ramlibacter</taxon>
    </lineage>
</organism>
<evidence type="ECO:0000313" key="7">
    <source>
        <dbReference type="Proteomes" id="UP000613011"/>
    </source>
</evidence>
<keyword evidence="2 4" id="KW-0442">Lipid degradation</keyword>
<evidence type="ECO:0000259" key="5">
    <source>
        <dbReference type="PROSITE" id="PS51635"/>
    </source>
</evidence>
<feature type="short sequence motif" description="GXSXG" evidence="4">
    <location>
        <begin position="61"/>
        <end position="65"/>
    </location>
</feature>
<protein>
    <submittedName>
        <fullName evidence="6">Patatin-like phospholipase family protein</fullName>
    </submittedName>
</protein>
<dbReference type="InterPro" id="IPR016035">
    <property type="entry name" value="Acyl_Trfase/lysoPLipase"/>
</dbReference>
<dbReference type="PANTHER" id="PTHR14226:SF57">
    <property type="entry name" value="BLR7027 PROTEIN"/>
    <property type="match status" value="1"/>
</dbReference>
<evidence type="ECO:0000313" key="6">
    <source>
        <dbReference type="EMBL" id="MBL0421382.1"/>
    </source>
</evidence>
<dbReference type="Gene3D" id="3.40.1090.10">
    <property type="entry name" value="Cytosolic phospholipase A2 catalytic domain"/>
    <property type="match status" value="1"/>
</dbReference>
<feature type="domain" description="PNPLA" evidence="5">
    <location>
        <begin position="21"/>
        <end position="242"/>
    </location>
</feature>
<name>A0A936ZKB8_9BURK</name>
<dbReference type="InterPro" id="IPR050301">
    <property type="entry name" value="NTE"/>
</dbReference>
<dbReference type="AlphaFoldDB" id="A0A936ZKB8"/>
<dbReference type="SUPFAM" id="SSF52151">
    <property type="entry name" value="FabD/lysophospholipase-like"/>
    <property type="match status" value="1"/>
</dbReference>
<evidence type="ECO:0000256" key="3">
    <source>
        <dbReference type="ARBA" id="ARBA00023098"/>
    </source>
</evidence>
<dbReference type="GO" id="GO:0016787">
    <property type="term" value="F:hydrolase activity"/>
    <property type="evidence" value="ECO:0007669"/>
    <property type="project" value="UniProtKB-UniRule"/>
</dbReference>